<name>A0A1Y6ERP1_9HYPH</name>
<gene>
    <name evidence="1" type="ORF">SAMN06295905_1208</name>
</gene>
<accession>A0A1Y6ERP1</accession>
<organism evidence="1 2">
    <name type="scientific">Devosia lucknowensis</name>
    <dbReference type="NCBI Taxonomy" id="1096929"/>
    <lineage>
        <taxon>Bacteria</taxon>
        <taxon>Pseudomonadati</taxon>
        <taxon>Pseudomonadota</taxon>
        <taxon>Alphaproteobacteria</taxon>
        <taxon>Hyphomicrobiales</taxon>
        <taxon>Devosiaceae</taxon>
        <taxon>Devosia</taxon>
    </lineage>
</organism>
<protein>
    <submittedName>
        <fullName evidence="1">Uncharacterized protein</fullName>
    </submittedName>
</protein>
<sequence>MALVSPAQASGGLFCEGEGGSADIAMGRLVVMQVLGASVEIGGITYSTGPERGEGEPFAVGQAFAEGDDIMVDFVDPNFEDIIVSLRVRFDRATESFVGVLRSQTMQVDVTCMEG</sequence>
<dbReference type="Proteomes" id="UP000194474">
    <property type="component" value="Unassembled WGS sequence"/>
</dbReference>
<evidence type="ECO:0000313" key="2">
    <source>
        <dbReference type="Proteomes" id="UP000194474"/>
    </source>
</evidence>
<reference evidence="2" key="1">
    <citation type="submission" date="2017-04" db="EMBL/GenBank/DDBJ databases">
        <authorList>
            <person name="Varghese N."/>
            <person name="Submissions S."/>
        </authorList>
    </citation>
    <scope>NUCLEOTIDE SEQUENCE [LARGE SCALE GENOMIC DNA]</scope>
</reference>
<proteinExistence type="predicted"/>
<dbReference type="AlphaFoldDB" id="A0A1Y6ERP1"/>
<evidence type="ECO:0000313" key="1">
    <source>
        <dbReference type="EMBL" id="SMQ65365.1"/>
    </source>
</evidence>
<dbReference type="EMBL" id="FXWK01000001">
    <property type="protein sequence ID" value="SMQ65365.1"/>
    <property type="molecule type" value="Genomic_DNA"/>
</dbReference>
<dbReference type="RefSeq" id="WP_086469559.1">
    <property type="nucleotide sequence ID" value="NZ_FXWK01000001.1"/>
</dbReference>
<keyword evidence="2" id="KW-1185">Reference proteome</keyword>
<dbReference type="OrthoDB" id="8085496at2"/>